<evidence type="ECO:0000256" key="4">
    <source>
        <dbReference type="ARBA" id="ARBA00023136"/>
    </source>
</evidence>
<dbReference type="EMBL" id="BAAADN010000030">
    <property type="protein sequence ID" value="GAA0463952.1"/>
    <property type="molecule type" value="Genomic_DNA"/>
</dbReference>
<dbReference type="InterPro" id="IPR002809">
    <property type="entry name" value="EMC3/TMCO1"/>
</dbReference>
<dbReference type="GO" id="GO:0016020">
    <property type="term" value="C:membrane"/>
    <property type="evidence" value="ECO:0007669"/>
    <property type="project" value="UniProtKB-SubCell"/>
</dbReference>
<name>A0AAV3SGT9_HALDO</name>
<dbReference type="Proteomes" id="UP001500962">
    <property type="component" value="Unassembled WGS sequence"/>
</dbReference>
<dbReference type="InterPro" id="IPR038978">
    <property type="entry name" value="MJ0935"/>
</dbReference>
<dbReference type="EMBL" id="CP095005">
    <property type="protein sequence ID" value="UOO93972.1"/>
    <property type="molecule type" value="Genomic_DNA"/>
</dbReference>
<feature type="transmembrane region" description="Helical" evidence="5">
    <location>
        <begin position="110"/>
        <end position="127"/>
    </location>
</feature>
<evidence type="ECO:0000256" key="1">
    <source>
        <dbReference type="ARBA" id="ARBA00004141"/>
    </source>
</evidence>
<feature type="transmembrane region" description="Helical" evidence="5">
    <location>
        <begin position="147"/>
        <end position="166"/>
    </location>
</feature>
<reference evidence="7" key="2">
    <citation type="submission" date="2022-04" db="EMBL/GenBank/DDBJ databases">
        <title>Sequencing and genomic assembly of Halococcus dombrowskii.</title>
        <authorList>
            <person name="Lim S.W."/>
            <person name="MacLea K.S."/>
        </authorList>
    </citation>
    <scope>NUCLEOTIDE SEQUENCE</scope>
    <source>
        <strain evidence="7">H4</strain>
    </source>
</reference>
<keyword evidence="2 5" id="KW-0812">Transmembrane</keyword>
<dbReference type="Proteomes" id="UP000830542">
    <property type="component" value="Chromosome"/>
</dbReference>
<evidence type="ECO:0000313" key="8">
    <source>
        <dbReference type="Proteomes" id="UP000830542"/>
    </source>
</evidence>
<sequence>MGRTGEKARSLVAEDPAFAEALTVVLDRSGHAADEPTPDGGTHTIRWADVSDDLTSGQWGRLIETGILHDADGDGFAVSNPDEIRAALGDDSVETDVEDEDSGWSTYDKLAGLAALSLFPAYAVMPIRNAVGQAADVIFGPFDAVLPFYAVVIILSVLTGLYSVLLQSNLMNTEKMGAIQEQMNDIQERRKEAKERGDDAALDRIQEEQMDAMSDQLGMFKEQFRPMVWILLLTIPVFVWMYWKTGVRGGGAEHIVAAERSIVLPMLGRMELTEQIGGFVWVWLVWYFLISISFRQIIQKSLNLTTTPTG</sequence>
<evidence type="ECO:0000256" key="5">
    <source>
        <dbReference type="SAM" id="Phobius"/>
    </source>
</evidence>
<feature type="transmembrane region" description="Helical" evidence="5">
    <location>
        <begin position="226"/>
        <end position="243"/>
    </location>
</feature>
<comment type="subcellular location">
    <subcellularLocation>
        <location evidence="1">Membrane</location>
        <topology evidence="1">Multi-pass membrane protein</topology>
    </subcellularLocation>
</comment>
<evidence type="ECO:0000313" key="9">
    <source>
        <dbReference type="Proteomes" id="UP001500962"/>
    </source>
</evidence>
<proteinExistence type="predicted"/>
<evidence type="ECO:0000256" key="2">
    <source>
        <dbReference type="ARBA" id="ARBA00022692"/>
    </source>
</evidence>
<dbReference type="AlphaFoldDB" id="A0AAV3SGT9"/>
<feature type="transmembrane region" description="Helical" evidence="5">
    <location>
        <begin position="276"/>
        <end position="294"/>
    </location>
</feature>
<dbReference type="GeneID" id="71761842"/>
<organism evidence="6 9">
    <name type="scientific">Halococcus dombrowskii</name>
    <dbReference type="NCBI Taxonomy" id="179637"/>
    <lineage>
        <taxon>Archaea</taxon>
        <taxon>Methanobacteriati</taxon>
        <taxon>Methanobacteriota</taxon>
        <taxon>Stenosarchaea group</taxon>
        <taxon>Halobacteria</taxon>
        <taxon>Halobacteriales</taxon>
        <taxon>Halococcaceae</taxon>
        <taxon>Halococcus</taxon>
    </lineage>
</organism>
<reference evidence="6" key="1">
    <citation type="journal article" date="2014" name="Int. J. Syst. Evol. Microbiol.">
        <title>Complete genome sequence of Corynebacterium casei LMG S-19264T (=DSM 44701T), isolated from a smear-ripened cheese.</title>
        <authorList>
            <consortium name="US DOE Joint Genome Institute (JGI-PGF)"/>
            <person name="Walter F."/>
            <person name="Albersmeier A."/>
            <person name="Kalinowski J."/>
            <person name="Ruckert C."/>
        </authorList>
    </citation>
    <scope>NUCLEOTIDE SEQUENCE</scope>
    <source>
        <strain evidence="6">JCM 12289</strain>
    </source>
</reference>
<dbReference type="PANTHER" id="PTHR42198">
    <property type="entry name" value="INTEGRAL MEMBRANE PROTEIN"/>
    <property type="match status" value="1"/>
</dbReference>
<dbReference type="SMART" id="SM01415">
    <property type="entry name" value="DUF106"/>
    <property type="match status" value="1"/>
</dbReference>
<reference evidence="6" key="3">
    <citation type="submission" date="2023-12" db="EMBL/GenBank/DDBJ databases">
        <authorList>
            <person name="Sun Q."/>
            <person name="Inoue M."/>
        </authorList>
    </citation>
    <scope>NUCLEOTIDE SEQUENCE</scope>
    <source>
        <strain evidence="6">JCM 12289</strain>
    </source>
</reference>
<dbReference type="PANTHER" id="PTHR42198:SF1">
    <property type="entry name" value="INTEGRAL MEMBRANE PROTEIN"/>
    <property type="match status" value="1"/>
</dbReference>
<keyword evidence="4 5" id="KW-0472">Membrane</keyword>
<evidence type="ECO:0000256" key="3">
    <source>
        <dbReference type="ARBA" id="ARBA00022989"/>
    </source>
</evidence>
<protein>
    <submittedName>
        <fullName evidence="7">DUF106 domain-containing protein</fullName>
    </submittedName>
    <submittedName>
        <fullName evidence="6">EMC3/TMCO1 family protein</fullName>
    </submittedName>
</protein>
<keyword evidence="8" id="KW-1185">Reference proteome</keyword>
<keyword evidence="3 5" id="KW-1133">Transmembrane helix</keyword>
<gene>
    <name evidence="6" type="ORF">GCM10008985_20990</name>
    <name evidence="7" type="ORF">MUK72_08300</name>
</gene>
<accession>A0AAV3SGT9</accession>
<dbReference type="Pfam" id="PF01956">
    <property type="entry name" value="EMC3_TMCO1"/>
    <property type="match status" value="1"/>
</dbReference>
<dbReference type="KEGG" id="hdo:MUK72_08300"/>
<evidence type="ECO:0000313" key="7">
    <source>
        <dbReference type="EMBL" id="UOO93972.1"/>
    </source>
</evidence>
<dbReference type="RefSeq" id="WP_004052761.1">
    <property type="nucleotide sequence ID" value="NZ_BAAADN010000030.1"/>
</dbReference>
<evidence type="ECO:0000313" key="6">
    <source>
        <dbReference type="EMBL" id="GAA0463952.1"/>
    </source>
</evidence>